<feature type="transmembrane region" description="Helical" evidence="7">
    <location>
        <begin position="184"/>
        <end position="207"/>
    </location>
</feature>
<evidence type="ECO:0000259" key="8">
    <source>
        <dbReference type="Pfam" id="PF01618"/>
    </source>
</evidence>
<feature type="transmembrane region" description="Helical" evidence="7">
    <location>
        <begin position="40"/>
        <end position="59"/>
    </location>
</feature>
<gene>
    <name evidence="9" type="ORF">ACFS7Y_09765</name>
</gene>
<keyword evidence="4 7" id="KW-1133">Transmembrane helix</keyword>
<keyword evidence="10" id="KW-1185">Reference proteome</keyword>
<proteinExistence type="inferred from homology"/>
<feature type="domain" description="MotA/TolQ/ExbB proton channel" evidence="8">
    <location>
        <begin position="99"/>
        <end position="219"/>
    </location>
</feature>
<comment type="subcellular location">
    <subcellularLocation>
        <location evidence="1">Cell membrane</location>
        <topology evidence="1">Multi-pass membrane protein</topology>
    </subcellularLocation>
    <subcellularLocation>
        <location evidence="6">Membrane</location>
        <topology evidence="6">Multi-pass membrane protein</topology>
    </subcellularLocation>
</comment>
<keyword evidence="2" id="KW-1003">Cell membrane</keyword>
<evidence type="ECO:0000256" key="2">
    <source>
        <dbReference type="ARBA" id="ARBA00022475"/>
    </source>
</evidence>
<evidence type="ECO:0000256" key="4">
    <source>
        <dbReference type="ARBA" id="ARBA00022989"/>
    </source>
</evidence>
<dbReference type="Proteomes" id="UP001597525">
    <property type="component" value="Unassembled WGS sequence"/>
</dbReference>
<evidence type="ECO:0000256" key="1">
    <source>
        <dbReference type="ARBA" id="ARBA00004651"/>
    </source>
</evidence>
<evidence type="ECO:0000256" key="7">
    <source>
        <dbReference type="SAM" id="Phobius"/>
    </source>
</evidence>
<keyword evidence="6" id="KW-0653">Protein transport</keyword>
<comment type="caution">
    <text evidence="9">The sequence shown here is derived from an EMBL/GenBank/DDBJ whole genome shotgun (WGS) entry which is preliminary data.</text>
</comment>
<evidence type="ECO:0000256" key="3">
    <source>
        <dbReference type="ARBA" id="ARBA00022692"/>
    </source>
</evidence>
<evidence type="ECO:0000313" key="9">
    <source>
        <dbReference type="EMBL" id="MFD2967675.1"/>
    </source>
</evidence>
<keyword evidence="6" id="KW-0813">Transport</keyword>
<dbReference type="InterPro" id="IPR002898">
    <property type="entry name" value="MotA_ExbB_proton_chnl"/>
</dbReference>
<accession>A0ABW6BIG0</accession>
<evidence type="ECO:0000256" key="6">
    <source>
        <dbReference type="RuleBase" id="RU004057"/>
    </source>
</evidence>
<feature type="transmembrane region" description="Helical" evidence="7">
    <location>
        <begin position="139"/>
        <end position="164"/>
    </location>
</feature>
<dbReference type="InterPro" id="IPR050790">
    <property type="entry name" value="ExbB/TolQ_transport"/>
</dbReference>
<dbReference type="Pfam" id="PF01618">
    <property type="entry name" value="MotA_ExbB"/>
    <property type="match status" value="1"/>
</dbReference>
<keyword evidence="3 7" id="KW-0812">Transmembrane</keyword>
<organism evidence="9 10">
    <name type="scientific">Sphingobacterium bambusae</name>
    <dbReference type="NCBI Taxonomy" id="662858"/>
    <lineage>
        <taxon>Bacteria</taxon>
        <taxon>Pseudomonadati</taxon>
        <taxon>Bacteroidota</taxon>
        <taxon>Sphingobacteriia</taxon>
        <taxon>Sphingobacteriales</taxon>
        <taxon>Sphingobacteriaceae</taxon>
        <taxon>Sphingobacterium</taxon>
    </lineage>
</organism>
<evidence type="ECO:0000313" key="10">
    <source>
        <dbReference type="Proteomes" id="UP001597525"/>
    </source>
</evidence>
<dbReference type="RefSeq" id="WP_320182954.1">
    <property type="nucleotide sequence ID" value="NZ_CP138332.1"/>
</dbReference>
<sequence length="234" mass="25280">MSLMQENLTAMDSVNSVQQQAVQLATADENLNLIQLLMKGGWIMIPIIFLLFLALVIFFERYITIRKASKTDSGLMSQIKSNVMSGRLDAAIAVCRSSNSALARMLQKGLSRVGRPIKDIEGAIENAGKLEVSKLEKNINILGIVAGIAPMLGFVGTIFGVIQIFRDVEVAGGIDIGSVSGGLYVKMIASASGLTVGILAYIGYHVLNMMVERVILRMETDSVEFIDLLDEPGV</sequence>
<protein>
    <submittedName>
        <fullName evidence="9">MotA/TolQ/ExbB proton channel family protein</fullName>
    </submittedName>
</protein>
<keyword evidence="5 7" id="KW-0472">Membrane</keyword>
<dbReference type="PANTHER" id="PTHR30625:SF17">
    <property type="entry name" value="TOLQ-RELATED"/>
    <property type="match status" value="1"/>
</dbReference>
<reference evidence="10" key="1">
    <citation type="journal article" date="2019" name="Int. J. Syst. Evol. Microbiol.">
        <title>The Global Catalogue of Microorganisms (GCM) 10K type strain sequencing project: providing services to taxonomists for standard genome sequencing and annotation.</title>
        <authorList>
            <consortium name="The Broad Institute Genomics Platform"/>
            <consortium name="The Broad Institute Genome Sequencing Center for Infectious Disease"/>
            <person name="Wu L."/>
            <person name="Ma J."/>
        </authorList>
    </citation>
    <scope>NUCLEOTIDE SEQUENCE [LARGE SCALE GENOMIC DNA]</scope>
    <source>
        <strain evidence="10">KCTC 22814</strain>
    </source>
</reference>
<name>A0ABW6BIG0_9SPHI</name>
<dbReference type="EMBL" id="JBHUPB010000007">
    <property type="protein sequence ID" value="MFD2967675.1"/>
    <property type="molecule type" value="Genomic_DNA"/>
</dbReference>
<dbReference type="PANTHER" id="PTHR30625">
    <property type="entry name" value="PROTEIN TOLQ"/>
    <property type="match status" value="1"/>
</dbReference>
<comment type="similarity">
    <text evidence="6">Belongs to the exbB/tolQ family.</text>
</comment>
<evidence type="ECO:0000256" key="5">
    <source>
        <dbReference type="ARBA" id="ARBA00023136"/>
    </source>
</evidence>